<dbReference type="EMBL" id="CAJNOV010018015">
    <property type="protein sequence ID" value="CAF1615622.1"/>
    <property type="molecule type" value="Genomic_DNA"/>
</dbReference>
<comment type="caution">
    <text evidence="2">The sequence shown here is derived from an EMBL/GenBank/DDBJ whole genome shotgun (WGS) entry which is preliminary data.</text>
</comment>
<name>A0A816C025_9BILA</name>
<dbReference type="OrthoDB" id="10056488at2759"/>
<evidence type="ECO:0000313" key="2">
    <source>
        <dbReference type="EMBL" id="CAF1615622.1"/>
    </source>
</evidence>
<reference evidence="2" key="1">
    <citation type="submission" date="2021-02" db="EMBL/GenBank/DDBJ databases">
        <authorList>
            <person name="Nowell W R."/>
        </authorList>
    </citation>
    <scope>NUCLEOTIDE SEQUENCE</scope>
</reference>
<protein>
    <submittedName>
        <fullName evidence="2">Uncharacterized protein</fullName>
    </submittedName>
</protein>
<accession>A0A816C025</accession>
<dbReference type="EMBL" id="CAJOBH010004903">
    <property type="protein sequence ID" value="CAF4006766.1"/>
    <property type="molecule type" value="Genomic_DNA"/>
</dbReference>
<proteinExistence type="predicted"/>
<dbReference type="Proteomes" id="UP000663855">
    <property type="component" value="Unassembled WGS sequence"/>
</dbReference>
<dbReference type="Proteomes" id="UP000681967">
    <property type="component" value="Unassembled WGS sequence"/>
</dbReference>
<evidence type="ECO:0000313" key="5">
    <source>
        <dbReference type="Proteomes" id="UP000663855"/>
    </source>
</evidence>
<evidence type="ECO:0000313" key="3">
    <source>
        <dbReference type="EMBL" id="CAF4006766.1"/>
    </source>
</evidence>
<organism evidence="2 5">
    <name type="scientific">Rotaria magnacalcarata</name>
    <dbReference type="NCBI Taxonomy" id="392030"/>
    <lineage>
        <taxon>Eukaryota</taxon>
        <taxon>Metazoa</taxon>
        <taxon>Spiralia</taxon>
        <taxon>Gnathifera</taxon>
        <taxon>Rotifera</taxon>
        <taxon>Eurotatoria</taxon>
        <taxon>Bdelloidea</taxon>
        <taxon>Philodinida</taxon>
        <taxon>Philodinidae</taxon>
        <taxon>Rotaria</taxon>
    </lineage>
</organism>
<dbReference type="Proteomes" id="UP000681720">
    <property type="component" value="Unassembled WGS sequence"/>
</dbReference>
<dbReference type="EMBL" id="CAJNOW010004654">
    <property type="protein sequence ID" value="CAF1424719.1"/>
    <property type="molecule type" value="Genomic_DNA"/>
</dbReference>
<sequence>MSIKQQQLNVDTYEFYSVWQQAKRQGWYLVPSTVRLNEYTIFPPHNHPAALNRWAAVYRSIKYGDKTMIVPHWFFSEIKRSSNYSQGGRYPEEEMNRTVVSSAVTRFFQAMGFKP</sequence>
<evidence type="ECO:0000313" key="1">
    <source>
        <dbReference type="EMBL" id="CAF1424719.1"/>
    </source>
</evidence>
<dbReference type="Proteomes" id="UP000663834">
    <property type="component" value="Unassembled WGS sequence"/>
</dbReference>
<dbReference type="EMBL" id="CAJOBJ010345405">
    <property type="protein sequence ID" value="CAF5200626.1"/>
    <property type="molecule type" value="Genomic_DNA"/>
</dbReference>
<evidence type="ECO:0000313" key="4">
    <source>
        <dbReference type="EMBL" id="CAF5200626.1"/>
    </source>
</evidence>
<gene>
    <name evidence="3" type="ORF">BYL167_LOCUS13993</name>
    <name evidence="2" type="ORF">CJN711_LOCUS37155</name>
    <name evidence="4" type="ORF">GIL414_LOCUS76460</name>
    <name evidence="1" type="ORF">KQP761_LOCUS10736</name>
</gene>
<dbReference type="AlphaFoldDB" id="A0A816C025"/>